<name>A0A8S1NCQ9_PARPR</name>
<dbReference type="PROSITE" id="PS50275">
    <property type="entry name" value="SAC"/>
    <property type="match status" value="1"/>
</dbReference>
<dbReference type="PANTHER" id="PTHR45662:SF2">
    <property type="entry name" value="PHOSPHATIDYLINOSITOL-3-PHOSPHATASE SAC1"/>
    <property type="match status" value="1"/>
</dbReference>
<reference evidence="2" key="1">
    <citation type="submission" date="2021-01" db="EMBL/GenBank/DDBJ databases">
        <authorList>
            <consortium name="Genoscope - CEA"/>
            <person name="William W."/>
        </authorList>
    </citation>
    <scope>NUCLEOTIDE SEQUENCE</scope>
</reference>
<dbReference type="Pfam" id="PF02383">
    <property type="entry name" value="Syja_N"/>
    <property type="match status" value="1"/>
</dbReference>
<evidence type="ECO:0000313" key="2">
    <source>
        <dbReference type="EMBL" id="CAD8084514.1"/>
    </source>
</evidence>
<dbReference type="OMA" id="HIINQDI"/>
<keyword evidence="3" id="KW-1185">Reference proteome</keyword>
<evidence type="ECO:0000259" key="1">
    <source>
        <dbReference type="PROSITE" id="PS50275"/>
    </source>
</evidence>
<proteinExistence type="predicted"/>
<evidence type="ECO:0000313" key="3">
    <source>
        <dbReference type="Proteomes" id="UP000688137"/>
    </source>
</evidence>
<dbReference type="PANTHER" id="PTHR45662">
    <property type="entry name" value="PHOSPHATIDYLINOSITIDE PHOSPHATASE SAC1"/>
    <property type="match status" value="1"/>
</dbReference>
<sequence length="1095" mass="128842">MVDLINQIDFKREIANQNQSVLLPQNIQAIKVLITQSEIILEPNSKSLPIDTRLIINRKDFRISVEDLKSRKLQESSQLYSAFLGFINIKSVIFLLMVDRCSHHQLHPLYKDFFHIHTTKFIALDNRAASVTEIQEAVSNLKNLLSKGFYFTYEKCDDIDREEFMWNRGLCKQLYTQQIKNWDVLMIQGFMDSFSVYLEGKRVQVALIAKRSLKAPGTRLAQTGVQKDGSVANFVETTQIVVVANLKCQFKQIRGSVPVFWRESGNLLMKKLELYGNEQDNQIGFTNHFNKLVQKYERVLAVNLMNKNKQTEHDLIQAYELGIHQYQPDRLKYIYYNFDEITQGVDFHIINQDIMKISNFIKNMQFDAYDLITNQRKLKQRGIVRTNCLACLDRTNVYQQRVGLLMLEYQLKCMGLDLERILGQKILDINENNTKFLNPIIVLFKQMWGDHGDFISYHYTGTGSLHTNQERGQQSFLDILGSGMVPLSRFYRNNFSEHLRQESILTLLGNSTSERIYIDNDQSYLPFTTLEANDLSKIGYANLYYINYKLSEDQSKYTIYAMNEDQNIQIQCFIENGKQYNEIVKIHNELDSKFRSSIKIKNIDNKHCLLVELGTINLYQLVQNELHTFSELQLLQILLEMAQQIKLYQQQGLYLNGITAKSVWFQYINQNQYKIYFDTATYIPTTFNQYPTTIKPDYMDPIIIQKIDQQEQALERQENIYNTNDLITQHTNNFTDEQVQQAQIWILARIIYVILYYPQPTQTNNIDIMLPNLNQMIEKQKFANLAQLLKKMFRQDLISPIIDIDQLILETQKIKEQLGNQPNLQIPDKPFKQIQFQEKQLRCLVDLCKHFRCYEQGLQIIVQLQKLLQDAPLEDKVQLVSNHLFFLIYLGRIQEAFETMLEFQELLDQCSETEIPNIKQIIIETNVLFLRLFQEFQQLNFTNSQLKEILLEDPPLNLMHPLKSILYLIWSEISIEEDIQLNYALKAFEFYRNSKVQHEYLKIMIHIQIIKGYIKKQQIQKAQEHIQNALNIIIGDSLEKCKLYIELAKIELEQQEHKQAIELYDKAIKCGTKVYKNDKHPVLLQWQSMLAQIKQ</sequence>
<dbReference type="InterPro" id="IPR002013">
    <property type="entry name" value="SAC_dom"/>
</dbReference>
<dbReference type="GO" id="GO:0005783">
    <property type="term" value="C:endoplasmic reticulum"/>
    <property type="evidence" value="ECO:0007669"/>
    <property type="project" value="TreeGrafter"/>
</dbReference>
<dbReference type="AlphaFoldDB" id="A0A8S1NCQ9"/>
<comment type="caution">
    <text evidence="2">The sequence shown here is derived from an EMBL/GenBank/DDBJ whole genome shotgun (WGS) entry which is preliminary data.</text>
</comment>
<accession>A0A8S1NCQ9</accession>
<dbReference type="GO" id="GO:0046856">
    <property type="term" value="P:phosphatidylinositol dephosphorylation"/>
    <property type="evidence" value="ECO:0007669"/>
    <property type="project" value="TreeGrafter"/>
</dbReference>
<dbReference type="GO" id="GO:0043812">
    <property type="term" value="F:phosphatidylinositol-4-phosphate phosphatase activity"/>
    <property type="evidence" value="ECO:0007669"/>
    <property type="project" value="TreeGrafter"/>
</dbReference>
<feature type="domain" description="SAC" evidence="1">
    <location>
        <begin position="162"/>
        <end position="461"/>
    </location>
</feature>
<protein>
    <recommendedName>
        <fullName evidence="1">SAC domain-containing protein</fullName>
    </recommendedName>
</protein>
<dbReference type="EMBL" id="CAJJDM010000075">
    <property type="protein sequence ID" value="CAD8084514.1"/>
    <property type="molecule type" value="Genomic_DNA"/>
</dbReference>
<organism evidence="2 3">
    <name type="scientific">Paramecium primaurelia</name>
    <dbReference type="NCBI Taxonomy" id="5886"/>
    <lineage>
        <taxon>Eukaryota</taxon>
        <taxon>Sar</taxon>
        <taxon>Alveolata</taxon>
        <taxon>Ciliophora</taxon>
        <taxon>Intramacronucleata</taxon>
        <taxon>Oligohymenophorea</taxon>
        <taxon>Peniculida</taxon>
        <taxon>Parameciidae</taxon>
        <taxon>Paramecium</taxon>
    </lineage>
</organism>
<dbReference type="Proteomes" id="UP000688137">
    <property type="component" value="Unassembled WGS sequence"/>
</dbReference>
<gene>
    <name evidence="2" type="ORF">PPRIM_AZ9-3.1.T0720123</name>
</gene>